<evidence type="ECO:0000256" key="14">
    <source>
        <dbReference type="ARBA" id="ARBA00023136"/>
    </source>
</evidence>
<dbReference type="InterPro" id="IPR003661">
    <property type="entry name" value="HisK_dim/P_dom"/>
</dbReference>
<keyword evidence="13" id="KW-0902">Two-component regulatory system</keyword>
<feature type="transmembrane region" description="Helical" evidence="16">
    <location>
        <begin position="12"/>
        <end position="40"/>
    </location>
</feature>
<dbReference type="Pfam" id="PF02518">
    <property type="entry name" value="HATPase_c"/>
    <property type="match status" value="1"/>
</dbReference>
<keyword evidence="9" id="KW-0547">Nucleotide-binding</keyword>
<proteinExistence type="predicted"/>
<evidence type="ECO:0000256" key="12">
    <source>
        <dbReference type="ARBA" id="ARBA00022989"/>
    </source>
</evidence>
<dbReference type="InterPro" id="IPR050736">
    <property type="entry name" value="Sensor_HK_Regulatory"/>
</dbReference>
<evidence type="ECO:0000256" key="1">
    <source>
        <dbReference type="ARBA" id="ARBA00000085"/>
    </source>
</evidence>
<evidence type="ECO:0000256" key="16">
    <source>
        <dbReference type="SAM" id="Phobius"/>
    </source>
</evidence>
<dbReference type="GO" id="GO:0005524">
    <property type="term" value="F:ATP binding"/>
    <property type="evidence" value="ECO:0007669"/>
    <property type="project" value="UniProtKB-KW"/>
</dbReference>
<dbReference type="GO" id="GO:0000155">
    <property type="term" value="F:phosphorelay sensor kinase activity"/>
    <property type="evidence" value="ECO:0007669"/>
    <property type="project" value="InterPro"/>
</dbReference>
<evidence type="ECO:0000256" key="8">
    <source>
        <dbReference type="ARBA" id="ARBA00022692"/>
    </source>
</evidence>
<keyword evidence="14 16" id="KW-0472">Membrane</keyword>
<dbReference type="PANTHER" id="PTHR43711">
    <property type="entry name" value="TWO-COMPONENT HISTIDINE KINASE"/>
    <property type="match status" value="1"/>
</dbReference>
<evidence type="ECO:0000256" key="5">
    <source>
        <dbReference type="ARBA" id="ARBA00022475"/>
    </source>
</evidence>
<dbReference type="InterPro" id="IPR003594">
    <property type="entry name" value="HATPase_dom"/>
</dbReference>
<evidence type="ECO:0000256" key="15">
    <source>
        <dbReference type="SAM" id="Coils"/>
    </source>
</evidence>
<dbReference type="Pfam" id="PF17202">
    <property type="entry name" value="sCache_3_3"/>
    <property type="match status" value="1"/>
</dbReference>
<dbReference type="SUPFAM" id="SSF55874">
    <property type="entry name" value="ATPase domain of HSP90 chaperone/DNA topoisomerase II/histidine kinase"/>
    <property type="match status" value="1"/>
</dbReference>
<dbReference type="EC" id="2.7.13.3" evidence="4"/>
<dbReference type="GO" id="GO:0005886">
    <property type="term" value="C:plasma membrane"/>
    <property type="evidence" value="ECO:0007669"/>
    <property type="project" value="UniProtKB-SubCell"/>
</dbReference>
<name>A0A0S6UGE7_NEOTH</name>
<dbReference type="PRINTS" id="PR00344">
    <property type="entry name" value="BCTRLSENSOR"/>
</dbReference>
<dbReference type="InterPro" id="IPR029151">
    <property type="entry name" value="Sensor-like_sf"/>
</dbReference>
<dbReference type="Pfam" id="PF00512">
    <property type="entry name" value="HisKA"/>
    <property type="match status" value="1"/>
</dbReference>
<keyword evidence="7" id="KW-0808">Transferase</keyword>
<evidence type="ECO:0000256" key="2">
    <source>
        <dbReference type="ARBA" id="ARBA00004314"/>
    </source>
</evidence>
<dbReference type="PANTHER" id="PTHR43711:SF31">
    <property type="entry name" value="HISTIDINE KINASE"/>
    <property type="match status" value="1"/>
</dbReference>
<dbReference type="SUPFAM" id="SSF103190">
    <property type="entry name" value="Sensory domain-like"/>
    <property type="match status" value="1"/>
</dbReference>
<dbReference type="SUPFAM" id="SSF47384">
    <property type="entry name" value="Homodimeric domain of signal transducing histidine kinase"/>
    <property type="match status" value="1"/>
</dbReference>
<comment type="subcellular location">
    <subcellularLocation>
        <location evidence="3">Cell membrane</location>
        <topology evidence="3">Multi-pass membrane protein</topology>
    </subcellularLocation>
    <subcellularLocation>
        <location evidence="2">Membrane raft</location>
        <topology evidence="2">Multi-pass membrane protein</topology>
    </subcellularLocation>
</comment>
<sequence>MIRIEQQHKMPSIYTIVLLFSGLILTLYLTLFASFTLTFICKRNQTNIETTLMRSMAVAWKIYNDFFDKTLAVLSPLNSFNTYNQTEEATIQLAKILCAKQQDIDFWLIVNNSQKIIAASYNNSKIADKFIDIIKSSQEKKEPIFTSEVVSIKELNGLDPSLAKRAAIQIKDPANQNAIFSQVLLQIIAMPLYNKNFLWGTLIAGHLLNNDQVLAEQYSNLIPDSFLGLSIGGVRIANNIKSPMQSNFVGTIQEKNVIKAIEQGKRYVGRTTLEPKDIHLVVSDPIYDFEGKIIGDITVGVPSRGLANLTLDTFAIILVSALICLILVLFIASFVVKKFTLPLVALDRVVKKICEAKTITARHINYLNHITKNTSLGIREIVDLRDRFSQMAVSLYQKSQENKNYLEKIKKDRQELQQLSIELHKANVALEKKVEEQTKELRQLVVKLKELNNLKSQFLANISHELRTPLNSIIGFSEMLYDELYGKLNHVQKEYVEIVLTSARHLLEIITDILDLSRIEQGKIIIYKQEVNIPELILSVETIIRPQADSKNLTLETHLPKELPKIYVDPTRIKQVLYNLLSNAVKFTPFKGTITISVDYNDHELAIKVKDTGIGIKPEDLKHVFEEFYQAESPYEKKFEGVGLGLPLCKRLIELHNGRIDIQSQIGKGTTVTVYLPISI</sequence>
<evidence type="ECO:0000313" key="18">
    <source>
        <dbReference type="EMBL" id="GAF26075.1"/>
    </source>
</evidence>
<feature type="domain" description="Histidine kinase" evidence="17">
    <location>
        <begin position="461"/>
        <end position="680"/>
    </location>
</feature>
<dbReference type="CDD" id="cd00082">
    <property type="entry name" value="HisKA"/>
    <property type="match status" value="1"/>
</dbReference>
<evidence type="ECO:0000256" key="13">
    <source>
        <dbReference type="ARBA" id="ARBA00023012"/>
    </source>
</evidence>
<dbReference type="CDD" id="cd16922">
    <property type="entry name" value="HATPase_EvgS-ArcB-TorS-like"/>
    <property type="match status" value="1"/>
</dbReference>
<keyword evidence="10 18" id="KW-0418">Kinase</keyword>
<feature type="transmembrane region" description="Helical" evidence="16">
    <location>
        <begin position="314"/>
        <end position="336"/>
    </location>
</feature>
<comment type="catalytic activity">
    <reaction evidence="1">
        <text>ATP + protein L-histidine = ADP + protein N-phospho-L-histidine.</text>
        <dbReference type="EC" id="2.7.13.3"/>
    </reaction>
</comment>
<dbReference type="GO" id="GO:0045121">
    <property type="term" value="C:membrane raft"/>
    <property type="evidence" value="ECO:0007669"/>
    <property type="project" value="UniProtKB-SubCell"/>
</dbReference>
<keyword evidence="15" id="KW-0175">Coiled coil</keyword>
<organism evidence="18">
    <name type="scientific">Moorella thermoacetica Y72</name>
    <dbReference type="NCBI Taxonomy" id="1325331"/>
    <lineage>
        <taxon>Bacteria</taxon>
        <taxon>Bacillati</taxon>
        <taxon>Bacillota</taxon>
        <taxon>Clostridia</taxon>
        <taxon>Neomoorellales</taxon>
        <taxon>Neomoorellaceae</taxon>
        <taxon>Neomoorella</taxon>
    </lineage>
</organism>
<gene>
    <name evidence="18" type="ORF">MTY_1412</name>
</gene>
<reference evidence="18" key="1">
    <citation type="journal article" date="2014" name="Gene">
        <title>Genome-guided analysis of transformation efficiency and carbon dioxide assimilation by Moorella thermoacetica Y72.</title>
        <authorList>
            <person name="Tsukahara K."/>
            <person name="Kita A."/>
            <person name="Nakashimada Y."/>
            <person name="Hoshino T."/>
            <person name="Murakami K."/>
        </authorList>
    </citation>
    <scope>NUCLEOTIDE SEQUENCE [LARGE SCALE GENOMIC DNA]</scope>
    <source>
        <strain evidence="18">Y72</strain>
    </source>
</reference>
<keyword evidence="6" id="KW-0597">Phosphoprotein</keyword>
<dbReference type="InterPro" id="IPR036097">
    <property type="entry name" value="HisK_dim/P_sf"/>
</dbReference>
<dbReference type="InterPro" id="IPR004358">
    <property type="entry name" value="Sig_transdc_His_kin-like_C"/>
</dbReference>
<keyword evidence="8 16" id="KW-0812">Transmembrane</keyword>
<dbReference type="Gene3D" id="3.30.565.10">
    <property type="entry name" value="Histidine kinase-like ATPase, C-terminal domain"/>
    <property type="match status" value="1"/>
</dbReference>
<dbReference type="AlphaFoldDB" id="A0A0S6UGE7"/>
<dbReference type="Proteomes" id="UP000063718">
    <property type="component" value="Unassembled WGS sequence"/>
</dbReference>
<evidence type="ECO:0000256" key="3">
    <source>
        <dbReference type="ARBA" id="ARBA00004651"/>
    </source>
</evidence>
<protein>
    <recommendedName>
        <fullName evidence="4">histidine kinase</fullName>
        <ecNumber evidence="4">2.7.13.3</ecNumber>
    </recommendedName>
</protein>
<keyword evidence="5" id="KW-1003">Cell membrane</keyword>
<dbReference type="EMBL" id="DF238840">
    <property type="protein sequence ID" value="GAF26075.1"/>
    <property type="molecule type" value="Genomic_DNA"/>
</dbReference>
<keyword evidence="12 16" id="KW-1133">Transmembrane helix</keyword>
<dbReference type="FunFam" id="1.10.287.130:FF:000001">
    <property type="entry name" value="Two-component sensor histidine kinase"/>
    <property type="match status" value="1"/>
</dbReference>
<dbReference type="InterPro" id="IPR005467">
    <property type="entry name" value="His_kinase_dom"/>
</dbReference>
<evidence type="ECO:0000256" key="9">
    <source>
        <dbReference type="ARBA" id="ARBA00022741"/>
    </source>
</evidence>
<evidence type="ECO:0000256" key="6">
    <source>
        <dbReference type="ARBA" id="ARBA00022553"/>
    </source>
</evidence>
<keyword evidence="11" id="KW-0067">ATP-binding</keyword>
<dbReference type="FunFam" id="3.30.565.10:FF:000023">
    <property type="entry name" value="PAS domain-containing sensor histidine kinase"/>
    <property type="match status" value="1"/>
</dbReference>
<evidence type="ECO:0000259" key="17">
    <source>
        <dbReference type="PROSITE" id="PS50109"/>
    </source>
</evidence>
<dbReference type="PROSITE" id="PS50109">
    <property type="entry name" value="HIS_KIN"/>
    <property type="match status" value="1"/>
</dbReference>
<dbReference type="SMART" id="SM00387">
    <property type="entry name" value="HATPase_c"/>
    <property type="match status" value="1"/>
</dbReference>
<dbReference type="Gene3D" id="1.10.287.130">
    <property type="match status" value="1"/>
</dbReference>
<accession>A0A0S6UGE7</accession>
<evidence type="ECO:0000256" key="7">
    <source>
        <dbReference type="ARBA" id="ARBA00022679"/>
    </source>
</evidence>
<dbReference type="RefSeq" id="WP_025773802.1">
    <property type="nucleotide sequence ID" value="NZ_DF238840.1"/>
</dbReference>
<evidence type="ECO:0000256" key="11">
    <source>
        <dbReference type="ARBA" id="ARBA00022840"/>
    </source>
</evidence>
<dbReference type="InterPro" id="IPR033463">
    <property type="entry name" value="sCache_3"/>
</dbReference>
<feature type="coiled-coil region" evidence="15">
    <location>
        <begin position="402"/>
        <end position="454"/>
    </location>
</feature>
<dbReference type="SMART" id="SM00388">
    <property type="entry name" value="HisKA"/>
    <property type="match status" value="1"/>
</dbReference>
<evidence type="ECO:0000256" key="10">
    <source>
        <dbReference type="ARBA" id="ARBA00022777"/>
    </source>
</evidence>
<dbReference type="InterPro" id="IPR036890">
    <property type="entry name" value="HATPase_C_sf"/>
</dbReference>
<evidence type="ECO:0000256" key="4">
    <source>
        <dbReference type="ARBA" id="ARBA00012438"/>
    </source>
</evidence>